<proteinExistence type="predicted"/>
<gene>
    <name evidence="1" type="ORF">KJK29_16955</name>
</gene>
<dbReference type="RefSeq" id="WP_215120003.1">
    <property type="nucleotide sequence ID" value="NZ_CP075896.1"/>
</dbReference>
<dbReference type="EMBL" id="CP075896">
    <property type="protein sequence ID" value="QWB24152.1"/>
    <property type="molecule type" value="Genomic_DNA"/>
</dbReference>
<reference evidence="2" key="1">
    <citation type="submission" date="2021-05" db="EMBL/GenBank/DDBJ databases">
        <title>Direct Submission.</title>
        <authorList>
            <person name="Li K."/>
            <person name="Gao J."/>
        </authorList>
    </citation>
    <scope>NUCLEOTIDE SEQUENCE [LARGE SCALE GENOMIC DNA]</scope>
    <source>
        <strain evidence="2">MG62</strain>
    </source>
</reference>
<sequence>MSSDLQFSWSLTGAGWATYRITDGRAEHRDDPSYCTNALADLLVGVAGLYGPDATQRFSFDLEPAEMRWVLSSRETRVEIGIYRFPDMFKSFDLPDDDGVLLWSSEQPRTAFAHVVVEAAQDVLRLHGEDGYRKKWMQHPFPVAELRELRHLHLEQDACELPHELPHPE</sequence>
<protein>
    <submittedName>
        <fullName evidence="1">Uncharacterized protein</fullName>
    </submittedName>
</protein>
<dbReference type="Proteomes" id="UP000679629">
    <property type="component" value="Chromosome"/>
</dbReference>
<evidence type="ECO:0000313" key="1">
    <source>
        <dbReference type="EMBL" id="QWB24152.1"/>
    </source>
</evidence>
<name>A0ABX8FT14_9ACTN</name>
<evidence type="ECO:0000313" key="2">
    <source>
        <dbReference type="Proteomes" id="UP000679629"/>
    </source>
</evidence>
<accession>A0ABX8FT14</accession>
<organism evidence="1 2">
    <name type="scientific">Streptomyces koelreuteriae</name>
    <dbReference type="NCBI Taxonomy" id="2838015"/>
    <lineage>
        <taxon>Bacteria</taxon>
        <taxon>Bacillati</taxon>
        <taxon>Actinomycetota</taxon>
        <taxon>Actinomycetes</taxon>
        <taxon>Kitasatosporales</taxon>
        <taxon>Streptomycetaceae</taxon>
        <taxon>Streptomyces</taxon>
    </lineage>
</organism>
<keyword evidence="2" id="KW-1185">Reference proteome</keyword>